<dbReference type="RefSeq" id="WP_183448731.1">
    <property type="nucleotide sequence ID" value="NZ_JACHWB010000002.1"/>
</dbReference>
<dbReference type="AlphaFoldDB" id="A0A7W4YWZ3"/>
<organism evidence="1 2">
    <name type="scientific">Microvirga lupini</name>
    <dbReference type="NCBI Taxonomy" id="420324"/>
    <lineage>
        <taxon>Bacteria</taxon>
        <taxon>Pseudomonadati</taxon>
        <taxon>Pseudomonadota</taxon>
        <taxon>Alphaproteobacteria</taxon>
        <taxon>Hyphomicrobiales</taxon>
        <taxon>Methylobacteriaceae</taxon>
        <taxon>Microvirga</taxon>
    </lineage>
</organism>
<accession>A0A7W4YWZ3</accession>
<dbReference type="Proteomes" id="UP000532010">
    <property type="component" value="Unassembled WGS sequence"/>
</dbReference>
<keyword evidence="2" id="KW-1185">Reference proteome</keyword>
<sequence>MIDPNMESVPYPSRKITFTFEHDTIGDGVFCPMLYAAMEEMRVADPHGELEQFTASNDVRITVTWPPERSLEQFDADVAAYLERLKKEGQ</sequence>
<protein>
    <submittedName>
        <fullName evidence="1">Uncharacterized protein</fullName>
    </submittedName>
</protein>
<reference evidence="1 2" key="1">
    <citation type="submission" date="2020-08" db="EMBL/GenBank/DDBJ databases">
        <title>The Agave Microbiome: Exploring the role of microbial communities in plant adaptations to desert environments.</title>
        <authorList>
            <person name="Partida-Martinez L.P."/>
        </authorList>
    </citation>
    <scope>NUCLEOTIDE SEQUENCE [LARGE SCALE GENOMIC DNA]</scope>
    <source>
        <strain evidence="1 2">AT3.9</strain>
    </source>
</reference>
<comment type="caution">
    <text evidence="1">The sequence shown here is derived from an EMBL/GenBank/DDBJ whole genome shotgun (WGS) entry which is preliminary data.</text>
</comment>
<proteinExistence type="predicted"/>
<evidence type="ECO:0000313" key="1">
    <source>
        <dbReference type="EMBL" id="MBB3018458.1"/>
    </source>
</evidence>
<name>A0A7W4YWZ3_9HYPH</name>
<evidence type="ECO:0000313" key="2">
    <source>
        <dbReference type="Proteomes" id="UP000532010"/>
    </source>
</evidence>
<dbReference type="EMBL" id="JACHWB010000002">
    <property type="protein sequence ID" value="MBB3018458.1"/>
    <property type="molecule type" value="Genomic_DNA"/>
</dbReference>
<gene>
    <name evidence="1" type="ORF">FHR70_001512</name>
</gene>